<keyword evidence="3 5" id="KW-1133">Transmembrane helix</keyword>
<reference evidence="6 7" key="1">
    <citation type="submission" date="2018-06" db="EMBL/GenBank/DDBJ databases">
        <title>Complete Genomes of Monosporascus.</title>
        <authorList>
            <person name="Robinson A.J."/>
            <person name="Natvig D.O."/>
        </authorList>
    </citation>
    <scope>NUCLEOTIDE SEQUENCE [LARGE SCALE GENOMIC DNA]</scope>
    <source>
        <strain evidence="6 7">CBS 609.92</strain>
    </source>
</reference>
<accession>A0ABY0H4G8</accession>
<sequence>MEFVRRRTPSWRDLAWISSFVVVNVSIYQMWRSAAHGSLFQTPARHNGEPEPFAIYEQLRFMRSHFVATRENVFGGGGGGGDRVHALLASAASHGDPTRLLRNMLDFAFVFCWARRAGLGAPETLLLLGLLAHAAAALCAVAPPDAWLGPLWELTRELLPGSGTPGVHGAGCVVRGLLAAAAISRPRMRVLLVVPLWCVAALFVLVDVERALDSPVEALLMRVCRCEDLVAMLVGAAYALVRAYLRMADRTVFAVLRAAGNAIPGRRAPARAERGPFWIGVLSVLQDVAFGLFLIQSQAVRLCSISDKLREVSEASEAYVVEF</sequence>
<evidence type="ECO:0000256" key="2">
    <source>
        <dbReference type="ARBA" id="ARBA00022692"/>
    </source>
</evidence>
<evidence type="ECO:0000256" key="4">
    <source>
        <dbReference type="ARBA" id="ARBA00023136"/>
    </source>
</evidence>
<evidence type="ECO:0000256" key="1">
    <source>
        <dbReference type="ARBA" id="ARBA00004141"/>
    </source>
</evidence>
<keyword evidence="4 5" id="KW-0472">Membrane</keyword>
<protein>
    <submittedName>
        <fullName evidence="6">Uncharacterized protein</fullName>
    </submittedName>
</protein>
<dbReference type="EMBL" id="QJNS01000163">
    <property type="protein sequence ID" value="RYO84393.1"/>
    <property type="molecule type" value="Genomic_DNA"/>
</dbReference>
<dbReference type="Proteomes" id="UP000294003">
    <property type="component" value="Unassembled WGS sequence"/>
</dbReference>
<comment type="subcellular location">
    <subcellularLocation>
        <location evidence="1">Membrane</location>
        <topology evidence="1">Multi-pass membrane protein</topology>
    </subcellularLocation>
</comment>
<dbReference type="InterPro" id="IPR035952">
    <property type="entry name" value="Rhomboid-like_sf"/>
</dbReference>
<keyword evidence="7" id="KW-1185">Reference proteome</keyword>
<comment type="caution">
    <text evidence="6">The sequence shown here is derived from an EMBL/GenBank/DDBJ whole genome shotgun (WGS) entry which is preliminary data.</text>
</comment>
<evidence type="ECO:0000256" key="3">
    <source>
        <dbReference type="ARBA" id="ARBA00022989"/>
    </source>
</evidence>
<name>A0ABY0H4G8_9PEZI</name>
<dbReference type="Gene3D" id="1.20.1540.10">
    <property type="entry name" value="Rhomboid-like"/>
    <property type="match status" value="1"/>
</dbReference>
<evidence type="ECO:0000313" key="7">
    <source>
        <dbReference type="Proteomes" id="UP000294003"/>
    </source>
</evidence>
<evidence type="ECO:0000256" key="5">
    <source>
        <dbReference type="SAM" id="Phobius"/>
    </source>
</evidence>
<feature type="transmembrane region" description="Helical" evidence="5">
    <location>
        <begin position="228"/>
        <end position="245"/>
    </location>
</feature>
<gene>
    <name evidence="6" type="ORF">DL762_005686</name>
</gene>
<evidence type="ECO:0000313" key="6">
    <source>
        <dbReference type="EMBL" id="RYO84393.1"/>
    </source>
</evidence>
<organism evidence="6 7">
    <name type="scientific">Monosporascus cannonballus</name>
    <dbReference type="NCBI Taxonomy" id="155416"/>
    <lineage>
        <taxon>Eukaryota</taxon>
        <taxon>Fungi</taxon>
        <taxon>Dikarya</taxon>
        <taxon>Ascomycota</taxon>
        <taxon>Pezizomycotina</taxon>
        <taxon>Sordariomycetes</taxon>
        <taxon>Xylariomycetidae</taxon>
        <taxon>Xylariales</taxon>
        <taxon>Xylariales incertae sedis</taxon>
        <taxon>Monosporascus</taxon>
    </lineage>
</organism>
<keyword evidence="2 5" id="KW-0812">Transmembrane</keyword>
<feature type="transmembrane region" description="Helical" evidence="5">
    <location>
        <begin position="190"/>
        <end position="208"/>
    </location>
</feature>
<proteinExistence type="predicted"/>